<feature type="domain" description="Glycosyl hydrolase family 13 catalytic" evidence="3">
    <location>
        <begin position="152"/>
        <end position="418"/>
    </location>
</feature>
<dbReference type="GO" id="GO:0015180">
    <property type="term" value="F:L-alanine transmembrane transporter activity"/>
    <property type="evidence" value="ECO:0007669"/>
    <property type="project" value="TreeGrafter"/>
</dbReference>
<comment type="caution">
    <text evidence="4">The sequence shown here is derived from an EMBL/GenBank/DDBJ whole genome shotgun (WGS) entry which is preliminary data.</text>
</comment>
<evidence type="ECO:0000313" key="5">
    <source>
        <dbReference type="Proteomes" id="UP000646548"/>
    </source>
</evidence>
<proteinExistence type="predicted"/>
<dbReference type="InterPro" id="IPR006047">
    <property type="entry name" value="GH13_cat_dom"/>
</dbReference>
<dbReference type="SUPFAM" id="SSF51445">
    <property type="entry name" value="(Trans)glycosidases"/>
    <property type="match status" value="1"/>
</dbReference>
<gene>
    <name evidence="4" type="ORF">FQA47_003518</name>
</gene>
<keyword evidence="2" id="KW-0472">Membrane</keyword>
<dbReference type="GO" id="GO:1904273">
    <property type="term" value="P:L-alanine import across plasma membrane"/>
    <property type="evidence" value="ECO:0007669"/>
    <property type="project" value="TreeGrafter"/>
</dbReference>
<dbReference type="PANTHER" id="PTHR46673:SF3">
    <property type="entry name" value="SOLUTE CARRIER FAMILY 3 (AMINO ACID TRANSPORTER HEAVY CHAIN), MEMBER 2A-RELATED"/>
    <property type="match status" value="1"/>
</dbReference>
<dbReference type="Pfam" id="PF00128">
    <property type="entry name" value="Alpha-amylase"/>
    <property type="match status" value="1"/>
</dbReference>
<dbReference type="EMBL" id="WKFB01000404">
    <property type="protein sequence ID" value="KAF6724074.1"/>
    <property type="molecule type" value="Genomic_DNA"/>
</dbReference>
<evidence type="ECO:0000259" key="3">
    <source>
        <dbReference type="SMART" id="SM00642"/>
    </source>
</evidence>
<dbReference type="InterPro" id="IPR031984">
    <property type="entry name" value="SLC3A2_N"/>
</dbReference>
<feature type="transmembrane region" description="Helical" evidence="2">
    <location>
        <begin position="106"/>
        <end position="128"/>
    </location>
</feature>
<dbReference type="Pfam" id="PF16028">
    <property type="entry name" value="SLC3A2_N"/>
    <property type="match status" value="1"/>
</dbReference>
<dbReference type="GO" id="GO:0016323">
    <property type="term" value="C:basolateral plasma membrane"/>
    <property type="evidence" value="ECO:0007669"/>
    <property type="project" value="TreeGrafter"/>
</dbReference>
<dbReference type="InterPro" id="IPR042280">
    <property type="entry name" value="SLC3A2"/>
</dbReference>
<dbReference type="GO" id="GO:0015190">
    <property type="term" value="F:L-leucine transmembrane transporter activity"/>
    <property type="evidence" value="ECO:0007669"/>
    <property type="project" value="TreeGrafter"/>
</dbReference>
<dbReference type="PANTHER" id="PTHR46673">
    <property type="entry name" value="4F2 CELL-SURFACE ANTIGEN HEAVY CHAIN"/>
    <property type="match status" value="1"/>
</dbReference>
<dbReference type="GO" id="GO:0016324">
    <property type="term" value="C:apical plasma membrane"/>
    <property type="evidence" value="ECO:0007669"/>
    <property type="project" value="TreeGrafter"/>
</dbReference>
<evidence type="ECO:0000256" key="2">
    <source>
        <dbReference type="SAM" id="Phobius"/>
    </source>
</evidence>
<keyword evidence="2" id="KW-0812">Transmembrane</keyword>
<dbReference type="GO" id="GO:1903801">
    <property type="term" value="P:L-leucine import across plasma membrane"/>
    <property type="evidence" value="ECO:0007669"/>
    <property type="project" value="TreeGrafter"/>
</dbReference>
<dbReference type="GO" id="GO:0015173">
    <property type="term" value="F:aromatic amino acid transmembrane transporter activity"/>
    <property type="evidence" value="ECO:0007669"/>
    <property type="project" value="TreeGrafter"/>
</dbReference>
<dbReference type="Gene3D" id="3.20.20.80">
    <property type="entry name" value="Glycosidases"/>
    <property type="match status" value="1"/>
</dbReference>
<keyword evidence="2" id="KW-1133">Transmembrane helix</keyword>
<sequence length="531" mass="58698">MDAQQQSPVEMKDAPRDAEDAETVEAEMSEADREKEPMTGTGTGTGGADADEEAASDGMMEAAAEKNGTVKLKVLEEDEERMKFMGLNKEELLRVAGSPGWVRTRWALLLVFWIGWLGMLVGAVLIILQAPVCRELPPTDWWNQGPLLQIRNLQDFSETRDLKGLEQKVSSLSELKFKGLVIGPIHAAPADDPMNLQFEEISPEFGSLEQFKRLLQTAHKKGIFVVLDLTPNYRGSSGPWFSSASVTNVAERLKSALVFWLSEGVDGIQLSGVEQVTRMVPSLWTDIRAIIQNGTDKYPNKRVLIGVTDSSSADTVSDVLSSTGVDLLLSGVLSASNQTERAHNVQMLYSNHSQTKLAWSLEAPRDLNHDLVRVNQLLLMTLPGTPVFIGGEEIGLKDKDSQEEVLSLGFYSRCVLFRQKGEPTERTFFRSISELRGKERSLLFGDFFLLFHSYSSLAYLRVWDQNDRFLAAFNWAAEEVELHLSGAGLPRHAVVILSTNSSALPEDGSVDLQKLRLGPGQAALVRFPYAG</sequence>
<dbReference type="GO" id="GO:0015823">
    <property type="term" value="P:phenylalanine transport"/>
    <property type="evidence" value="ECO:0007669"/>
    <property type="project" value="TreeGrafter"/>
</dbReference>
<dbReference type="Gene3D" id="2.60.40.1180">
    <property type="entry name" value="Golgi alpha-mannosidase II"/>
    <property type="match status" value="1"/>
</dbReference>
<dbReference type="GO" id="GO:0005975">
    <property type="term" value="P:carbohydrate metabolic process"/>
    <property type="evidence" value="ECO:0007669"/>
    <property type="project" value="InterPro"/>
</dbReference>
<feature type="compositionally biased region" description="Acidic residues" evidence="1">
    <location>
        <begin position="19"/>
        <end position="29"/>
    </location>
</feature>
<name>A0A834CAB3_ORYME</name>
<accession>A0A834CAB3</accession>
<protein>
    <submittedName>
        <fullName evidence="4">4F2 cell-surface antigen heavy chain</fullName>
    </submittedName>
</protein>
<dbReference type="InterPro" id="IPR013780">
    <property type="entry name" value="Glyco_hydro_b"/>
</dbReference>
<dbReference type="Proteomes" id="UP000646548">
    <property type="component" value="Unassembled WGS sequence"/>
</dbReference>
<evidence type="ECO:0000313" key="4">
    <source>
        <dbReference type="EMBL" id="KAF6724074.1"/>
    </source>
</evidence>
<organism evidence="4 5">
    <name type="scientific">Oryzias melastigma</name>
    <name type="common">Marine medaka</name>
    <dbReference type="NCBI Taxonomy" id="30732"/>
    <lineage>
        <taxon>Eukaryota</taxon>
        <taxon>Metazoa</taxon>
        <taxon>Chordata</taxon>
        <taxon>Craniata</taxon>
        <taxon>Vertebrata</taxon>
        <taxon>Euteleostomi</taxon>
        <taxon>Actinopterygii</taxon>
        <taxon>Neopterygii</taxon>
        <taxon>Teleostei</taxon>
        <taxon>Neoteleostei</taxon>
        <taxon>Acanthomorphata</taxon>
        <taxon>Ovalentaria</taxon>
        <taxon>Atherinomorphae</taxon>
        <taxon>Beloniformes</taxon>
        <taxon>Adrianichthyidae</taxon>
        <taxon>Oryziinae</taxon>
        <taxon>Oryzias</taxon>
    </lineage>
</organism>
<dbReference type="AlphaFoldDB" id="A0A834CAB3"/>
<dbReference type="InterPro" id="IPR017853">
    <property type="entry name" value="GH"/>
</dbReference>
<dbReference type="SMART" id="SM00642">
    <property type="entry name" value="Aamy"/>
    <property type="match status" value="1"/>
</dbReference>
<feature type="region of interest" description="Disordered" evidence="1">
    <location>
        <begin position="1"/>
        <end position="59"/>
    </location>
</feature>
<evidence type="ECO:0000256" key="1">
    <source>
        <dbReference type="SAM" id="MobiDB-lite"/>
    </source>
</evidence>
<reference evidence="4" key="1">
    <citation type="journal article" name="BMC Genomics">
        <title>Long-read sequencing and de novo genome assembly of marine medaka (Oryzias melastigma).</title>
        <authorList>
            <person name="Liang P."/>
            <person name="Saqib H.S.A."/>
            <person name="Ni X."/>
            <person name="Shen Y."/>
        </authorList>
    </citation>
    <scope>NUCLEOTIDE SEQUENCE</scope>
    <source>
        <strain evidence="4">Bigg-433</strain>
    </source>
</reference>